<proteinExistence type="inferred from homology"/>
<dbReference type="InterPro" id="IPR016131">
    <property type="entry name" value="Haemerythrin_Fe_BS"/>
</dbReference>
<evidence type="ECO:0000256" key="4">
    <source>
        <dbReference type="SAM" id="MobiDB-lite"/>
    </source>
</evidence>
<name>Q1YST6_9GAMM</name>
<dbReference type="eggNOG" id="COG2703">
    <property type="taxonomic scope" value="Bacteria"/>
</dbReference>
<keyword evidence="7" id="KW-1185">Reference proteome</keyword>
<evidence type="ECO:0000313" key="7">
    <source>
        <dbReference type="Proteomes" id="UP000005555"/>
    </source>
</evidence>
<dbReference type="EMBL" id="AAPI01000003">
    <property type="protein sequence ID" value="EAS47120.1"/>
    <property type="molecule type" value="Genomic_DNA"/>
</dbReference>
<dbReference type="OrthoDB" id="9813903at2"/>
<dbReference type="Proteomes" id="UP000005555">
    <property type="component" value="Unassembled WGS sequence"/>
</dbReference>
<dbReference type="InterPro" id="IPR012827">
    <property type="entry name" value="Hemerythrin_metal-bd"/>
</dbReference>
<feature type="domain" description="Hemerythrin-like" evidence="5">
    <location>
        <begin position="64"/>
        <end position="163"/>
    </location>
</feature>
<evidence type="ECO:0000256" key="2">
    <source>
        <dbReference type="ARBA" id="ARBA00022723"/>
    </source>
</evidence>
<keyword evidence="3" id="KW-0408">Iron</keyword>
<dbReference type="AlphaFoldDB" id="Q1YST6"/>
<dbReference type="InterPro" id="IPR035938">
    <property type="entry name" value="Hemerythrin-like_sf"/>
</dbReference>
<evidence type="ECO:0000313" key="6">
    <source>
        <dbReference type="EMBL" id="EAS47120.1"/>
    </source>
</evidence>
<protein>
    <recommendedName>
        <fullName evidence="5">Hemerythrin-like domain-containing protein</fullName>
    </recommendedName>
</protein>
<reference evidence="6 7" key="1">
    <citation type="submission" date="2006-03" db="EMBL/GenBank/DDBJ databases">
        <authorList>
            <person name="Giovannoni S.J."/>
            <person name="Cho J.-C."/>
            <person name="Ferriera S."/>
            <person name="Johnson J."/>
            <person name="Kravitz S."/>
            <person name="Halpern A."/>
            <person name="Remington K."/>
            <person name="Beeson K."/>
            <person name="Tran B."/>
            <person name="Rogers Y.-H."/>
            <person name="Friedman R."/>
            <person name="Venter J.C."/>
        </authorList>
    </citation>
    <scope>NUCLEOTIDE SEQUENCE [LARGE SCALE GENOMIC DNA]</scope>
    <source>
        <strain evidence="6 7">HTCC2207</strain>
    </source>
</reference>
<evidence type="ECO:0000259" key="5">
    <source>
        <dbReference type="Pfam" id="PF01814"/>
    </source>
</evidence>
<dbReference type="SUPFAM" id="SSF47188">
    <property type="entry name" value="Hemerythrin-like"/>
    <property type="match status" value="1"/>
</dbReference>
<comment type="caution">
    <text evidence="6">The sequence shown here is derived from an EMBL/GenBank/DDBJ whole genome shotgun (WGS) entry which is preliminary data.</text>
</comment>
<gene>
    <name evidence="6" type="ORF">GB2207_10903</name>
</gene>
<dbReference type="InterPro" id="IPR012312">
    <property type="entry name" value="Hemerythrin-like"/>
</dbReference>
<dbReference type="PROSITE" id="PS00550">
    <property type="entry name" value="HEMERYTHRINS"/>
    <property type="match status" value="1"/>
</dbReference>
<feature type="region of interest" description="Disordered" evidence="4">
    <location>
        <begin position="48"/>
        <end position="73"/>
    </location>
</feature>
<keyword evidence="2" id="KW-0479">Metal-binding</keyword>
<dbReference type="STRING" id="314287.GB2207_10903"/>
<accession>Q1YST6</accession>
<comment type="similarity">
    <text evidence="1">Belongs to the hemerythrin family.</text>
</comment>
<dbReference type="Pfam" id="PF01814">
    <property type="entry name" value="Hemerythrin"/>
    <property type="match status" value="1"/>
</dbReference>
<evidence type="ECO:0000256" key="1">
    <source>
        <dbReference type="ARBA" id="ARBA00010587"/>
    </source>
</evidence>
<dbReference type="HOGENOM" id="CLU_086902_1_3_6"/>
<evidence type="ECO:0000256" key="3">
    <source>
        <dbReference type="ARBA" id="ARBA00023004"/>
    </source>
</evidence>
<dbReference type="Gene3D" id="1.20.120.50">
    <property type="entry name" value="Hemerythrin-like"/>
    <property type="match status" value="1"/>
</dbReference>
<sequence>MTDFECTPQVALDFMNREHRKAFDDANALKRLLDKALALKLDSALKSETKSPEPEALGEFETEEEAKTSQSDSTKIELLMQTLLLDTVTHFKLEEQCMEQYEFPAREAHSQEHRLVLQWMDREHSLWSRDCNIETINHLSIYAADRFPKWLLNHIVTMDTVMASYIHRHGGTSF</sequence>
<dbReference type="CDD" id="cd12107">
    <property type="entry name" value="Hemerythrin"/>
    <property type="match status" value="1"/>
</dbReference>
<organism evidence="6 7">
    <name type="scientific">gamma proteobacterium HTCC2207</name>
    <dbReference type="NCBI Taxonomy" id="314287"/>
    <lineage>
        <taxon>Bacteria</taxon>
        <taxon>Pseudomonadati</taxon>
        <taxon>Pseudomonadota</taxon>
        <taxon>Gammaproteobacteria</taxon>
        <taxon>Cellvibrionales</taxon>
        <taxon>Porticoccaceae</taxon>
        <taxon>SAR92 clade</taxon>
    </lineage>
</organism>
<dbReference type="GO" id="GO:0046872">
    <property type="term" value="F:metal ion binding"/>
    <property type="evidence" value="ECO:0007669"/>
    <property type="project" value="UniProtKB-KW"/>
</dbReference>